<dbReference type="PRINTS" id="PR00080">
    <property type="entry name" value="SDRFAMILY"/>
</dbReference>
<evidence type="ECO:0000256" key="9">
    <source>
        <dbReference type="ARBA" id="ARBA00059620"/>
    </source>
</evidence>
<evidence type="ECO:0000256" key="1">
    <source>
        <dbReference type="ARBA" id="ARBA00004141"/>
    </source>
</evidence>
<dbReference type="InterPro" id="IPR036291">
    <property type="entry name" value="NAD(P)-bd_dom_sf"/>
</dbReference>
<evidence type="ECO:0000313" key="13">
    <source>
        <dbReference type="EMBL" id="KAF2205405.1"/>
    </source>
</evidence>
<dbReference type="GO" id="GO:0016020">
    <property type="term" value="C:membrane"/>
    <property type="evidence" value="ECO:0007669"/>
    <property type="project" value="UniProtKB-SubCell"/>
</dbReference>
<organism evidence="13 14">
    <name type="scientific">Delitschia confertaspora ATCC 74209</name>
    <dbReference type="NCBI Taxonomy" id="1513339"/>
    <lineage>
        <taxon>Eukaryota</taxon>
        <taxon>Fungi</taxon>
        <taxon>Dikarya</taxon>
        <taxon>Ascomycota</taxon>
        <taxon>Pezizomycotina</taxon>
        <taxon>Dothideomycetes</taxon>
        <taxon>Pleosporomycetidae</taxon>
        <taxon>Pleosporales</taxon>
        <taxon>Delitschiaceae</taxon>
        <taxon>Delitschia</taxon>
    </lineage>
</organism>
<accession>A0A9P4JUH5</accession>
<evidence type="ECO:0000256" key="6">
    <source>
        <dbReference type="ARBA" id="ARBA00023002"/>
    </source>
</evidence>
<dbReference type="Gene3D" id="3.40.50.720">
    <property type="entry name" value="NAD(P)-binding Rossmann-like Domain"/>
    <property type="match status" value="1"/>
</dbReference>
<dbReference type="PANTHER" id="PTHR24322">
    <property type="entry name" value="PKSB"/>
    <property type="match status" value="1"/>
</dbReference>
<evidence type="ECO:0000256" key="2">
    <source>
        <dbReference type="ARBA" id="ARBA00006484"/>
    </source>
</evidence>
<sequence>MSRPLQRTNNILVSAIGKTALNPLVTASLLYLLTKSPTAIRERLFNSVALLRDETKLVTIIKTLRWLLVLGLIGKANTKLNEIALNAWRIKSEKKRWEWNREIAVVTGGCSGIGELVVKGLVRKGVRVAILDIQMLPASLQGYASIKFFECNITDPAAVREAADKIRSTMGSPSILVNNAGIGDAHTILEASDEYLQKIFNVNLISNFTTVKAFLPDMIAKNKGQVVTVASLASFISVAGMVDYSASKAGVLAFHEGLNQEIKHRYKAPGIITTSIHPNWVRTPLIRSWEAELREKGEVLLEPKDVADAIVNQVVSCSGGQVFLPAPTKGVAGLRGWPNWMQEKLRDSLGKVVLRQIN</sequence>
<comment type="subcellular location">
    <subcellularLocation>
        <location evidence="1">Membrane</location>
        <topology evidence="1">Multi-pass membrane protein</topology>
    </subcellularLocation>
</comment>
<proteinExistence type="inferred from homology"/>
<keyword evidence="14" id="KW-1185">Reference proteome</keyword>
<evidence type="ECO:0000256" key="10">
    <source>
        <dbReference type="ARBA" id="ARBA00068717"/>
    </source>
</evidence>
<evidence type="ECO:0000313" key="14">
    <source>
        <dbReference type="Proteomes" id="UP000799536"/>
    </source>
</evidence>
<dbReference type="OrthoDB" id="10253736at2759"/>
<keyword evidence="6" id="KW-0560">Oxidoreductase</keyword>
<keyword evidence="3" id="KW-0812">Transmembrane</keyword>
<keyword evidence="5" id="KW-1133">Transmembrane helix</keyword>
<protein>
    <recommendedName>
        <fullName evidence="10">Short-chain dehydrogenase/reductase 3</fullName>
    </recommendedName>
    <alternativeName>
        <fullName evidence="11">Retinal short-chain dehydrogenase/reductase 1</fullName>
    </alternativeName>
</protein>
<dbReference type="PRINTS" id="PR00081">
    <property type="entry name" value="GDHRDH"/>
</dbReference>
<dbReference type="InterPro" id="IPR002347">
    <property type="entry name" value="SDR_fam"/>
</dbReference>
<evidence type="ECO:0000256" key="4">
    <source>
        <dbReference type="ARBA" id="ARBA00022857"/>
    </source>
</evidence>
<dbReference type="Proteomes" id="UP000799536">
    <property type="component" value="Unassembled WGS sequence"/>
</dbReference>
<dbReference type="Pfam" id="PF00106">
    <property type="entry name" value="adh_short"/>
    <property type="match status" value="1"/>
</dbReference>
<evidence type="ECO:0000256" key="11">
    <source>
        <dbReference type="ARBA" id="ARBA00082544"/>
    </source>
</evidence>
<comment type="caution">
    <text evidence="13">The sequence shown here is derived from an EMBL/GenBank/DDBJ whole genome shotgun (WGS) entry which is preliminary data.</text>
</comment>
<keyword evidence="7" id="KW-0443">Lipid metabolism</keyword>
<evidence type="ECO:0000256" key="3">
    <source>
        <dbReference type="ARBA" id="ARBA00022692"/>
    </source>
</evidence>
<keyword evidence="8" id="KW-0472">Membrane</keyword>
<evidence type="ECO:0000256" key="12">
    <source>
        <dbReference type="RuleBase" id="RU000363"/>
    </source>
</evidence>
<dbReference type="PANTHER" id="PTHR24322:SF736">
    <property type="entry name" value="RETINOL DEHYDROGENASE 10"/>
    <property type="match status" value="1"/>
</dbReference>
<dbReference type="FunFam" id="3.40.50.720:FF:000131">
    <property type="entry name" value="Short-chain dehydrogenase/reductase 3"/>
    <property type="match status" value="1"/>
</dbReference>
<name>A0A9P4JUH5_9PLEO</name>
<dbReference type="AlphaFoldDB" id="A0A9P4JUH5"/>
<evidence type="ECO:0000256" key="5">
    <source>
        <dbReference type="ARBA" id="ARBA00022989"/>
    </source>
</evidence>
<keyword evidence="4" id="KW-0521">NADP</keyword>
<dbReference type="GO" id="GO:0052650">
    <property type="term" value="F:all-trans-retinol dehydrogenase (NADP+) activity"/>
    <property type="evidence" value="ECO:0007669"/>
    <property type="project" value="UniProtKB-ARBA"/>
</dbReference>
<evidence type="ECO:0000256" key="8">
    <source>
        <dbReference type="ARBA" id="ARBA00023136"/>
    </source>
</evidence>
<dbReference type="EMBL" id="ML993856">
    <property type="protein sequence ID" value="KAF2205405.1"/>
    <property type="molecule type" value="Genomic_DNA"/>
</dbReference>
<comment type="function">
    <text evidence="9">Catalyzes the reduction of all-trans-retinal to all-trans-retinol in the presence of NADPH.</text>
</comment>
<dbReference type="SUPFAM" id="SSF51735">
    <property type="entry name" value="NAD(P)-binding Rossmann-fold domains"/>
    <property type="match status" value="1"/>
</dbReference>
<comment type="similarity">
    <text evidence="2 12">Belongs to the short-chain dehydrogenases/reductases (SDR) family.</text>
</comment>
<evidence type="ECO:0000256" key="7">
    <source>
        <dbReference type="ARBA" id="ARBA00023098"/>
    </source>
</evidence>
<gene>
    <name evidence="13" type="ORF">GQ43DRAFT_385846</name>
</gene>
<reference evidence="13" key="1">
    <citation type="journal article" date="2020" name="Stud. Mycol.">
        <title>101 Dothideomycetes genomes: a test case for predicting lifestyles and emergence of pathogens.</title>
        <authorList>
            <person name="Haridas S."/>
            <person name="Albert R."/>
            <person name="Binder M."/>
            <person name="Bloem J."/>
            <person name="Labutti K."/>
            <person name="Salamov A."/>
            <person name="Andreopoulos B."/>
            <person name="Baker S."/>
            <person name="Barry K."/>
            <person name="Bills G."/>
            <person name="Bluhm B."/>
            <person name="Cannon C."/>
            <person name="Castanera R."/>
            <person name="Culley D."/>
            <person name="Daum C."/>
            <person name="Ezra D."/>
            <person name="Gonzalez J."/>
            <person name="Henrissat B."/>
            <person name="Kuo A."/>
            <person name="Liang C."/>
            <person name="Lipzen A."/>
            <person name="Lutzoni F."/>
            <person name="Magnuson J."/>
            <person name="Mondo S."/>
            <person name="Nolan M."/>
            <person name="Ohm R."/>
            <person name="Pangilinan J."/>
            <person name="Park H.-J."/>
            <person name="Ramirez L."/>
            <person name="Alfaro M."/>
            <person name="Sun H."/>
            <person name="Tritt A."/>
            <person name="Yoshinaga Y."/>
            <person name="Zwiers L.-H."/>
            <person name="Turgeon B."/>
            <person name="Goodwin S."/>
            <person name="Spatafora J."/>
            <person name="Crous P."/>
            <person name="Grigoriev I."/>
        </authorList>
    </citation>
    <scope>NUCLEOTIDE SEQUENCE</scope>
    <source>
        <strain evidence="13">ATCC 74209</strain>
    </source>
</reference>